<dbReference type="AlphaFoldDB" id="A0AA89BZ00"/>
<evidence type="ECO:0000256" key="1">
    <source>
        <dbReference type="SAM" id="MobiDB-lite"/>
    </source>
</evidence>
<reference evidence="2" key="1">
    <citation type="submission" date="2019-08" db="EMBL/GenBank/DDBJ databases">
        <title>The improved chromosome-level genome for the pearl oyster Pinctada fucata martensii using PacBio sequencing and Hi-C.</title>
        <authorList>
            <person name="Zheng Z."/>
        </authorList>
    </citation>
    <scope>NUCLEOTIDE SEQUENCE</scope>
    <source>
        <strain evidence="2">ZZ-2019</strain>
        <tissue evidence="2">Adductor muscle</tissue>
    </source>
</reference>
<sequence>METNEVGENPLNNRVDDEFGEGVMAAPVIMKVNDKNVNNEVVCCLDISSVNTAETCECSALESDTCNKQDRKRGRLDVDGDELCNKRAKRCNQIEGESAHKDAISNILKLVENLSLEVQNMNVKVFDRMDSLEKTFAKNVVENITKLVDCKIDKVRKDVALEIEGVKTTINKVEEKCAQELQRLKMNVKEDIKREVECASRSRAGSYANAVSTNAAHPINVVIKNLPEKRGEKDDSSIIKANVEGLIRDGLRLRDVKVTKAVRKGSNPNAKRPGLIVATLETTQQRDKVMEDKHKLKSSSRYNDVFIEHEKTKHDLKTDQNLRTIVKEMGRERDFFVSNGQIKRRVNRDRSQDRARDHDRRRRR</sequence>
<accession>A0AA89BZ00</accession>
<keyword evidence="3" id="KW-1185">Reference proteome</keyword>
<dbReference type="EMBL" id="VSWD01000006">
    <property type="protein sequence ID" value="KAK3099650.1"/>
    <property type="molecule type" value="Genomic_DNA"/>
</dbReference>
<protein>
    <submittedName>
        <fullName evidence="2">Uncharacterized protein</fullName>
    </submittedName>
</protein>
<dbReference type="Proteomes" id="UP001186944">
    <property type="component" value="Unassembled WGS sequence"/>
</dbReference>
<feature type="region of interest" description="Disordered" evidence="1">
    <location>
        <begin position="338"/>
        <end position="364"/>
    </location>
</feature>
<proteinExistence type="predicted"/>
<evidence type="ECO:0000313" key="2">
    <source>
        <dbReference type="EMBL" id="KAK3099650.1"/>
    </source>
</evidence>
<feature type="compositionally biased region" description="Basic and acidic residues" evidence="1">
    <location>
        <begin position="348"/>
        <end position="358"/>
    </location>
</feature>
<organism evidence="2 3">
    <name type="scientific">Pinctada imbricata</name>
    <name type="common">Atlantic pearl-oyster</name>
    <name type="synonym">Pinctada martensii</name>
    <dbReference type="NCBI Taxonomy" id="66713"/>
    <lineage>
        <taxon>Eukaryota</taxon>
        <taxon>Metazoa</taxon>
        <taxon>Spiralia</taxon>
        <taxon>Lophotrochozoa</taxon>
        <taxon>Mollusca</taxon>
        <taxon>Bivalvia</taxon>
        <taxon>Autobranchia</taxon>
        <taxon>Pteriomorphia</taxon>
        <taxon>Pterioida</taxon>
        <taxon>Pterioidea</taxon>
        <taxon>Pteriidae</taxon>
        <taxon>Pinctada</taxon>
    </lineage>
</organism>
<name>A0AA89BZ00_PINIB</name>
<gene>
    <name evidence="2" type="ORF">FSP39_007525</name>
</gene>
<comment type="caution">
    <text evidence="2">The sequence shown here is derived from an EMBL/GenBank/DDBJ whole genome shotgun (WGS) entry which is preliminary data.</text>
</comment>
<evidence type="ECO:0000313" key="3">
    <source>
        <dbReference type="Proteomes" id="UP001186944"/>
    </source>
</evidence>